<dbReference type="EMBL" id="KN847498">
    <property type="protein sequence ID" value="KIW12215.1"/>
    <property type="molecule type" value="Genomic_DNA"/>
</dbReference>
<organism evidence="1 2">
    <name type="scientific">Exophiala spinifera</name>
    <dbReference type="NCBI Taxonomy" id="91928"/>
    <lineage>
        <taxon>Eukaryota</taxon>
        <taxon>Fungi</taxon>
        <taxon>Dikarya</taxon>
        <taxon>Ascomycota</taxon>
        <taxon>Pezizomycotina</taxon>
        <taxon>Eurotiomycetes</taxon>
        <taxon>Chaetothyriomycetidae</taxon>
        <taxon>Chaetothyriales</taxon>
        <taxon>Herpotrichiellaceae</taxon>
        <taxon>Exophiala</taxon>
    </lineage>
</organism>
<evidence type="ECO:0000313" key="2">
    <source>
        <dbReference type="Proteomes" id="UP000053328"/>
    </source>
</evidence>
<dbReference type="InterPro" id="IPR053037">
    <property type="entry name" value="Pericyclase_pydY-like"/>
</dbReference>
<gene>
    <name evidence="1" type="ORF">PV08_09491</name>
</gene>
<dbReference type="PANTHER" id="PTHR38115">
    <property type="entry name" value="LIPOCALIN-LIKE DOMAIN-CONTAINING PROTEIN"/>
    <property type="match status" value="1"/>
</dbReference>
<dbReference type="VEuPathDB" id="FungiDB:PV08_09491"/>
<dbReference type="Proteomes" id="UP000053328">
    <property type="component" value="Unassembled WGS sequence"/>
</dbReference>
<reference evidence="1 2" key="1">
    <citation type="submission" date="2015-01" db="EMBL/GenBank/DDBJ databases">
        <title>The Genome Sequence of Exophiala spinifera CBS89968.</title>
        <authorList>
            <consortium name="The Broad Institute Genomics Platform"/>
            <person name="Cuomo C."/>
            <person name="de Hoog S."/>
            <person name="Gorbushina A."/>
            <person name="Stielow B."/>
            <person name="Teixiera M."/>
            <person name="Abouelleil A."/>
            <person name="Chapman S.B."/>
            <person name="Priest M."/>
            <person name="Young S.K."/>
            <person name="Wortman J."/>
            <person name="Nusbaum C."/>
            <person name="Birren B."/>
        </authorList>
    </citation>
    <scope>NUCLEOTIDE SEQUENCE [LARGE SCALE GENOMIC DNA]</scope>
    <source>
        <strain evidence="1 2">CBS 89968</strain>
    </source>
</reference>
<proteinExistence type="predicted"/>
<name>A0A0D2B0G9_9EURO</name>
<dbReference type="RefSeq" id="XP_016232431.1">
    <property type="nucleotide sequence ID" value="XM_016383808.1"/>
</dbReference>
<dbReference type="OrthoDB" id="425354at2759"/>
<dbReference type="GeneID" id="27336574"/>
<protein>
    <submittedName>
        <fullName evidence="1">Uncharacterized protein</fullName>
    </submittedName>
</protein>
<sequence>MASPDHIQIGNLTGVFKVVSKVFDPFFPNMSPPPSTVNQEKHRESGPWLTIGLGIFVDEQNKDLSDDIAPLLELQNINWLIRKMMATGAPTLDIKEYVDSDGGGKAKLEITLSGPAGIKGLDHKVLDWEPVKKSNGPFGLVENRGRYYSGKVEPVSSPLADEVVEFLNAETLADGSPSAWAGTSADQHLHTAMISEGGGWISEQTWGFEIIDGQRYHTRRGIVSKQGGETRRGRLVYDYVG</sequence>
<dbReference type="AlphaFoldDB" id="A0A0D2B0G9"/>
<dbReference type="HOGENOM" id="CLU_088979_1_0_1"/>
<keyword evidence="2" id="KW-1185">Reference proteome</keyword>
<evidence type="ECO:0000313" key="1">
    <source>
        <dbReference type="EMBL" id="KIW12215.1"/>
    </source>
</evidence>
<dbReference type="PANTHER" id="PTHR38115:SF1">
    <property type="entry name" value="LIPOCALIN-LIKE DOMAIN-CONTAINING PROTEIN"/>
    <property type="match status" value="1"/>
</dbReference>
<accession>A0A0D2B0G9</accession>